<name>A0AAN9C1X7_9CAEN</name>
<dbReference type="PANTHER" id="PTHR23301">
    <property type="entry name" value="CHITIN BINDING PERITROPHIN-A"/>
    <property type="match status" value="1"/>
</dbReference>
<dbReference type="Pfam" id="PF01607">
    <property type="entry name" value="CBM_14"/>
    <property type="match status" value="2"/>
</dbReference>
<feature type="chain" id="PRO_5043016745" description="Chitin-binding type-2 domain-containing protein" evidence="7">
    <location>
        <begin position="19"/>
        <end position="295"/>
    </location>
</feature>
<reference evidence="9 10" key="1">
    <citation type="submission" date="2024-02" db="EMBL/GenBank/DDBJ databases">
        <title>Chromosome-scale genome assembly of the rough periwinkle Littorina saxatilis.</title>
        <authorList>
            <person name="De Jode A."/>
            <person name="Faria R."/>
            <person name="Formenti G."/>
            <person name="Sims Y."/>
            <person name="Smith T.P."/>
            <person name="Tracey A."/>
            <person name="Wood J.M.D."/>
            <person name="Zagrodzka Z.B."/>
            <person name="Johannesson K."/>
            <person name="Butlin R.K."/>
            <person name="Leder E.H."/>
        </authorList>
    </citation>
    <scope>NUCLEOTIDE SEQUENCE [LARGE SCALE GENOMIC DNA]</scope>
    <source>
        <strain evidence="9">Snail1</strain>
        <tissue evidence="9">Muscle</tissue>
    </source>
</reference>
<keyword evidence="2 7" id="KW-0732">Signal</keyword>
<protein>
    <recommendedName>
        <fullName evidence="8">Chitin-binding type-2 domain-containing protein</fullName>
    </recommendedName>
</protein>
<feature type="domain" description="Chitin-binding type-2" evidence="8">
    <location>
        <begin position="166"/>
        <end position="224"/>
    </location>
</feature>
<dbReference type="Proteomes" id="UP001374579">
    <property type="component" value="Unassembled WGS sequence"/>
</dbReference>
<feature type="region of interest" description="Disordered" evidence="6">
    <location>
        <begin position="136"/>
        <end position="167"/>
    </location>
</feature>
<feature type="compositionally biased region" description="Polar residues" evidence="6">
    <location>
        <begin position="136"/>
        <end position="150"/>
    </location>
</feature>
<dbReference type="AlphaFoldDB" id="A0AAN9C1X7"/>
<dbReference type="InterPro" id="IPR036508">
    <property type="entry name" value="Chitin-bd_dom_sf"/>
</dbReference>
<evidence type="ECO:0000256" key="5">
    <source>
        <dbReference type="ARBA" id="ARBA00023180"/>
    </source>
</evidence>
<feature type="signal peptide" evidence="7">
    <location>
        <begin position="1"/>
        <end position="18"/>
    </location>
</feature>
<dbReference type="GO" id="GO:0005576">
    <property type="term" value="C:extracellular region"/>
    <property type="evidence" value="ECO:0007669"/>
    <property type="project" value="InterPro"/>
</dbReference>
<dbReference type="SUPFAM" id="SSF57625">
    <property type="entry name" value="Invertebrate chitin-binding proteins"/>
    <property type="match status" value="3"/>
</dbReference>
<dbReference type="SMART" id="SM00494">
    <property type="entry name" value="ChtBD2"/>
    <property type="match status" value="3"/>
</dbReference>
<keyword evidence="10" id="KW-1185">Reference proteome</keyword>
<feature type="region of interest" description="Disordered" evidence="6">
    <location>
        <begin position="89"/>
        <end position="113"/>
    </location>
</feature>
<dbReference type="PROSITE" id="PS50940">
    <property type="entry name" value="CHIT_BIND_II"/>
    <property type="match status" value="3"/>
</dbReference>
<evidence type="ECO:0000256" key="6">
    <source>
        <dbReference type="SAM" id="MobiDB-lite"/>
    </source>
</evidence>
<proteinExistence type="predicted"/>
<evidence type="ECO:0000256" key="1">
    <source>
        <dbReference type="ARBA" id="ARBA00022669"/>
    </source>
</evidence>
<dbReference type="InterPro" id="IPR002557">
    <property type="entry name" value="Chitin-bd_dom"/>
</dbReference>
<sequence>MSKTLALVVALVAVVVVAQDYYYDSELCQNVQPGLWKRDPQDCMVAHQCGFDAEITQSVRCNASQVWSKLANSCVWEWDPDRDDCNGSPQVPMPNQPLSWHSSKWKTPRKRKMPKIVPIQGQSPIGLNPFGRNPQGINPQGISPQGTNPIGENPMGTNPEGLNDNDPRCVKKTGNNPDPDDCSRFVSCANGTLIAIQRCGDGTLYWPRNNTCEFAQAVVGDCGNRRIPETIVIREDDPLCRDDGQAPDPASCRHFILCQHGRRTQRIQCPHGTAFSETTRKCEWHHEVKCGDRGQ</sequence>
<organism evidence="9 10">
    <name type="scientific">Littorina saxatilis</name>
    <dbReference type="NCBI Taxonomy" id="31220"/>
    <lineage>
        <taxon>Eukaryota</taxon>
        <taxon>Metazoa</taxon>
        <taxon>Spiralia</taxon>
        <taxon>Lophotrochozoa</taxon>
        <taxon>Mollusca</taxon>
        <taxon>Gastropoda</taxon>
        <taxon>Caenogastropoda</taxon>
        <taxon>Littorinimorpha</taxon>
        <taxon>Littorinoidea</taxon>
        <taxon>Littorinidae</taxon>
        <taxon>Littorina</taxon>
    </lineage>
</organism>
<dbReference type="InterPro" id="IPR051940">
    <property type="entry name" value="Chitin_bind-dev_reg"/>
</dbReference>
<evidence type="ECO:0000256" key="7">
    <source>
        <dbReference type="SAM" id="SignalP"/>
    </source>
</evidence>
<evidence type="ECO:0000256" key="3">
    <source>
        <dbReference type="ARBA" id="ARBA00022737"/>
    </source>
</evidence>
<evidence type="ECO:0000313" key="10">
    <source>
        <dbReference type="Proteomes" id="UP001374579"/>
    </source>
</evidence>
<evidence type="ECO:0000259" key="8">
    <source>
        <dbReference type="PROSITE" id="PS50940"/>
    </source>
</evidence>
<gene>
    <name evidence="9" type="ORF">V1264_001633</name>
</gene>
<keyword evidence="3" id="KW-0677">Repeat</keyword>
<feature type="domain" description="Chitin-binding type-2" evidence="8">
    <location>
        <begin position="237"/>
        <end position="292"/>
    </location>
</feature>
<keyword evidence="5" id="KW-0325">Glycoprotein</keyword>
<dbReference type="PANTHER" id="PTHR23301:SF0">
    <property type="entry name" value="CHITIN-BINDING TYPE-2 DOMAIN-CONTAINING PROTEIN-RELATED"/>
    <property type="match status" value="1"/>
</dbReference>
<accession>A0AAN9C1X7</accession>
<feature type="domain" description="Chitin-binding type-2" evidence="8">
    <location>
        <begin position="25"/>
        <end position="87"/>
    </location>
</feature>
<evidence type="ECO:0000256" key="4">
    <source>
        <dbReference type="ARBA" id="ARBA00023157"/>
    </source>
</evidence>
<dbReference type="Gene3D" id="2.170.140.10">
    <property type="entry name" value="Chitin binding domain"/>
    <property type="match status" value="2"/>
</dbReference>
<feature type="compositionally biased region" description="Basic residues" evidence="6">
    <location>
        <begin position="103"/>
        <end position="113"/>
    </location>
</feature>
<keyword evidence="1" id="KW-0147">Chitin-binding</keyword>
<keyword evidence="4" id="KW-1015">Disulfide bond</keyword>
<evidence type="ECO:0000313" key="9">
    <source>
        <dbReference type="EMBL" id="KAK7115827.1"/>
    </source>
</evidence>
<dbReference type="EMBL" id="JBAMIC010000001">
    <property type="protein sequence ID" value="KAK7115827.1"/>
    <property type="molecule type" value="Genomic_DNA"/>
</dbReference>
<dbReference type="GO" id="GO:0008061">
    <property type="term" value="F:chitin binding"/>
    <property type="evidence" value="ECO:0007669"/>
    <property type="project" value="UniProtKB-KW"/>
</dbReference>
<comment type="caution">
    <text evidence="9">The sequence shown here is derived from an EMBL/GenBank/DDBJ whole genome shotgun (WGS) entry which is preliminary data.</text>
</comment>
<evidence type="ECO:0000256" key="2">
    <source>
        <dbReference type="ARBA" id="ARBA00022729"/>
    </source>
</evidence>